<dbReference type="AlphaFoldDB" id="A0AAD5TR96"/>
<reference evidence="1" key="1">
    <citation type="submission" date="2020-05" db="EMBL/GenBank/DDBJ databases">
        <title>Phylogenomic resolution of chytrid fungi.</title>
        <authorList>
            <person name="Stajich J.E."/>
            <person name="Amses K."/>
            <person name="Simmons R."/>
            <person name="Seto K."/>
            <person name="Myers J."/>
            <person name="Bonds A."/>
            <person name="Quandt C.A."/>
            <person name="Barry K."/>
            <person name="Liu P."/>
            <person name="Grigoriev I."/>
            <person name="Longcore J.E."/>
            <person name="James T.Y."/>
        </authorList>
    </citation>
    <scope>NUCLEOTIDE SEQUENCE</scope>
    <source>
        <strain evidence="1">JEL0379</strain>
    </source>
</reference>
<accession>A0AAD5TR96</accession>
<evidence type="ECO:0000313" key="2">
    <source>
        <dbReference type="Proteomes" id="UP001212152"/>
    </source>
</evidence>
<keyword evidence="2" id="KW-1185">Reference proteome</keyword>
<proteinExistence type="predicted"/>
<name>A0AAD5TR96_9FUNG</name>
<dbReference type="EMBL" id="JADGJQ010000019">
    <property type="protein sequence ID" value="KAJ3179883.1"/>
    <property type="molecule type" value="Genomic_DNA"/>
</dbReference>
<sequence length="269" mass="31651">MDMDGPLEEELDEVEEMDTHAQLDEDVEVDAHAQLDEDVEVDAHAQLDEVVEMDTQNSWTSQALAAQQLRVHQGRFRSTIRKNKAEEVERLHSFRHMHFITQRASWIIKLWYANMAHPKAAPILEDQDVIQLLNALNWGDITRACSEIFEATLNHKLAHTICYTATSLITNLEVIVSVNFMKKLRQYVERRFRLKEILRSFNHVTDKPTHIFLRKRLQRRFNQPWRLITDQVDLPDGQLPAMDDVFYNIWGETWNILPSDPKRHEYNLA</sequence>
<organism evidence="1 2">
    <name type="scientific">Geranomyces variabilis</name>
    <dbReference type="NCBI Taxonomy" id="109894"/>
    <lineage>
        <taxon>Eukaryota</taxon>
        <taxon>Fungi</taxon>
        <taxon>Fungi incertae sedis</taxon>
        <taxon>Chytridiomycota</taxon>
        <taxon>Chytridiomycota incertae sedis</taxon>
        <taxon>Chytridiomycetes</taxon>
        <taxon>Spizellomycetales</taxon>
        <taxon>Powellomycetaceae</taxon>
        <taxon>Geranomyces</taxon>
    </lineage>
</organism>
<protein>
    <submittedName>
        <fullName evidence="1">Uncharacterized protein</fullName>
    </submittedName>
</protein>
<comment type="caution">
    <text evidence="1">The sequence shown here is derived from an EMBL/GenBank/DDBJ whole genome shotgun (WGS) entry which is preliminary data.</text>
</comment>
<evidence type="ECO:0000313" key="1">
    <source>
        <dbReference type="EMBL" id="KAJ3179883.1"/>
    </source>
</evidence>
<dbReference type="Proteomes" id="UP001212152">
    <property type="component" value="Unassembled WGS sequence"/>
</dbReference>
<gene>
    <name evidence="1" type="ORF">HDU87_002451</name>
</gene>